<protein>
    <submittedName>
        <fullName evidence="1">Uncharacterized protein</fullName>
    </submittedName>
</protein>
<accession>A0A2N8NQR2</accession>
<reference evidence="2" key="1">
    <citation type="submission" date="2015-07" db="EMBL/GenBank/DDBJ databases">
        <authorList>
            <person name="Graham D.E."/>
            <person name="Giannone R.J."/>
            <person name="Gulvik C.A."/>
            <person name="Hettich R.L."/>
            <person name="Klingeman D.M."/>
            <person name="Mahan K.M."/>
            <person name="Parry R.J."/>
            <person name="Spain J.C."/>
        </authorList>
    </citation>
    <scope>NUCLEOTIDE SEQUENCE [LARGE SCALE GENOMIC DNA]</scope>
    <source>
        <strain evidence="2">ATCC 27428</strain>
    </source>
</reference>
<dbReference type="EMBL" id="LGUI01000009">
    <property type="protein sequence ID" value="PNE31103.1"/>
    <property type="molecule type" value="Genomic_DNA"/>
</dbReference>
<evidence type="ECO:0000313" key="1">
    <source>
        <dbReference type="EMBL" id="PNE31103.1"/>
    </source>
</evidence>
<gene>
    <name evidence="1" type="ORF">AF335_23765</name>
</gene>
<dbReference type="Proteomes" id="UP000235945">
    <property type="component" value="Unassembled WGS sequence"/>
</dbReference>
<name>A0A2N8NQR2_STREU</name>
<sequence>MEAGTYDETRVAFDIPESARGGMLMFKDSNSHLFKWQMPAKDAGPQIAKFSEEAHKLVS</sequence>
<comment type="caution">
    <text evidence="1">The sequence shown here is derived from an EMBL/GenBank/DDBJ whole genome shotgun (WGS) entry which is preliminary data.</text>
</comment>
<proteinExistence type="predicted"/>
<dbReference type="AlphaFoldDB" id="A0A2N8NQR2"/>
<evidence type="ECO:0000313" key="2">
    <source>
        <dbReference type="Proteomes" id="UP000235945"/>
    </source>
</evidence>
<keyword evidence="2" id="KW-1185">Reference proteome</keyword>
<organism evidence="1 2">
    <name type="scientific">Streptomyces eurocidicus</name>
    <name type="common">Streptoverticillium eurocidicus</name>
    <dbReference type="NCBI Taxonomy" id="66423"/>
    <lineage>
        <taxon>Bacteria</taxon>
        <taxon>Bacillati</taxon>
        <taxon>Actinomycetota</taxon>
        <taxon>Actinomycetes</taxon>
        <taxon>Kitasatosporales</taxon>
        <taxon>Streptomycetaceae</taxon>
        <taxon>Streptomyces</taxon>
    </lineage>
</organism>